<evidence type="ECO:0000313" key="2">
    <source>
        <dbReference type="EMBL" id="GLS22827.1"/>
    </source>
</evidence>
<dbReference type="EMBL" id="BSPC01000066">
    <property type="protein sequence ID" value="GLS22827.1"/>
    <property type="molecule type" value="Genomic_DNA"/>
</dbReference>
<feature type="chain" id="PRO_5045984883" description="PepSY domain-containing protein" evidence="1">
    <location>
        <begin position="21"/>
        <end position="96"/>
    </location>
</feature>
<comment type="caution">
    <text evidence="2">The sequence shown here is derived from an EMBL/GenBank/DDBJ whole genome shotgun (WGS) entry which is preliminary data.</text>
</comment>
<sequence length="96" mass="9765">MAAALMLGLASGAAVRPANAACISLSEARPLVQAGTVVSLLSVLGPVRRAVKGEMIDGDLCGGPDNYRYVVTFLGPDGRVIRATINAKTGEVVGVK</sequence>
<gene>
    <name evidence="2" type="ORF">GCM10007874_58470</name>
</gene>
<evidence type="ECO:0008006" key="4">
    <source>
        <dbReference type="Google" id="ProtNLM"/>
    </source>
</evidence>
<reference evidence="3" key="1">
    <citation type="journal article" date="2019" name="Int. J. Syst. Evol. Microbiol.">
        <title>The Global Catalogue of Microorganisms (GCM) 10K type strain sequencing project: providing services to taxonomists for standard genome sequencing and annotation.</title>
        <authorList>
            <consortium name="The Broad Institute Genomics Platform"/>
            <consortium name="The Broad Institute Genome Sequencing Center for Infectious Disease"/>
            <person name="Wu L."/>
            <person name="Ma J."/>
        </authorList>
    </citation>
    <scope>NUCLEOTIDE SEQUENCE [LARGE SCALE GENOMIC DNA]</scope>
    <source>
        <strain evidence="3">NBRC 101365</strain>
    </source>
</reference>
<dbReference type="Proteomes" id="UP001156882">
    <property type="component" value="Unassembled WGS sequence"/>
</dbReference>
<feature type="signal peptide" evidence="1">
    <location>
        <begin position="1"/>
        <end position="20"/>
    </location>
</feature>
<keyword evidence="3" id="KW-1185">Reference proteome</keyword>
<evidence type="ECO:0000256" key="1">
    <source>
        <dbReference type="SAM" id="SignalP"/>
    </source>
</evidence>
<name>A0ABQ6CX33_9HYPH</name>
<dbReference type="RefSeq" id="WP_284315780.1">
    <property type="nucleotide sequence ID" value="NZ_BSPC01000066.1"/>
</dbReference>
<evidence type="ECO:0000313" key="3">
    <source>
        <dbReference type="Proteomes" id="UP001156882"/>
    </source>
</evidence>
<organism evidence="2 3">
    <name type="scientific">Labrys miyagiensis</name>
    <dbReference type="NCBI Taxonomy" id="346912"/>
    <lineage>
        <taxon>Bacteria</taxon>
        <taxon>Pseudomonadati</taxon>
        <taxon>Pseudomonadota</taxon>
        <taxon>Alphaproteobacteria</taxon>
        <taxon>Hyphomicrobiales</taxon>
        <taxon>Xanthobacteraceae</taxon>
        <taxon>Labrys</taxon>
    </lineage>
</organism>
<protein>
    <recommendedName>
        <fullName evidence="4">PepSY domain-containing protein</fullName>
    </recommendedName>
</protein>
<accession>A0ABQ6CX33</accession>
<proteinExistence type="predicted"/>
<keyword evidence="1" id="KW-0732">Signal</keyword>